<accession>K6VNM2</accession>
<dbReference type="AlphaFoldDB" id="K6VNM2"/>
<evidence type="ECO:0000259" key="3">
    <source>
        <dbReference type="Pfam" id="PF13649"/>
    </source>
</evidence>
<dbReference type="Pfam" id="PF13649">
    <property type="entry name" value="Methyltransf_25"/>
    <property type="match status" value="1"/>
</dbReference>
<evidence type="ECO:0000256" key="1">
    <source>
        <dbReference type="ARBA" id="ARBA00022679"/>
    </source>
</evidence>
<evidence type="ECO:0000313" key="5">
    <source>
        <dbReference type="Proteomes" id="UP000008366"/>
    </source>
</evidence>
<feature type="domain" description="Methyltransferase" evidence="3">
    <location>
        <begin position="51"/>
        <end position="150"/>
    </location>
</feature>
<dbReference type="eggNOG" id="COG2227">
    <property type="taxonomic scope" value="Bacteria"/>
</dbReference>
<organism evidence="4 5">
    <name type="scientific">Kineosphaera limosa NBRC 100340</name>
    <dbReference type="NCBI Taxonomy" id="1184609"/>
    <lineage>
        <taxon>Bacteria</taxon>
        <taxon>Bacillati</taxon>
        <taxon>Actinomycetota</taxon>
        <taxon>Actinomycetes</taxon>
        <taxon>Micrococcales</taxon>
        <taxon>Dermatophilaceae</taxon>
        <taxon>Kineosphaera</taxon>
    </lineage>
</organism>
<sequence length="273" mass="28254">MTDDQRRAPHRDAADTAAPISSPSIRTAAVWQAVLAAVAPREQQLDRPLRVVDLGGGTGGLAVPLAELGHTVTVVDPSPDALASLRRRAQEVGVSTRIIAVQGDAATLPEVVPPGQADLVTCHGVLEVLDDDAAVAAAAQALAGTLAPGGILSVVAAGRLAAVLGRALGGRFEQAQTALVSNDGRWGPGDPMPRRFDAQQLQDVLSAAGLQVERVHGVRLFDDLVPAAMLDTEADYAALLDLQETITTHPTYAFLGQLGAALHVVARRPQEGA</sequence>
<dbReference type="InterPro" id="IPR041698">
    <property type="entry name" value="Methyltransf_25"/>
</dbReference>
<dbReference type="RefSeq" id="WP_006594320.1">
    <property type="nucleotide sequence ID" value="NZ_BAHD01000082.1"/>
</dbReference>
<dbReference type="InterPro" id="IPR029063">
    <property type="entry name" value="SAM-dependent_MTases_sf"/>
</dbReference>
<proteinExistence type="predicted"/>
<dbReference type="GO" id="GO:0032259">
    <property type="term" value="P:methylation"/>
    <property type="evidence" value="ECO:0007669"/>
    <property type="project" value="UniProtKB-KW"/>
</dbReference>
<dbReference type="CDD" id="cd02440">
    <property type="entry name" value="AdoMet_MTases"/>
    <property type="match status" value="1"/>
</dbReference>
<reference evidence="4 5" key="1">
    <citation type="submission" date="2012-08" db="EMBL/GenBank/DDBJ databases">
        <title>Whole genome shotgun sequence of Kineosphaera limosa NBRC 100340.</title>
        <authorList>
            <person name="Yoshida I."/>
            <person name="Isaki S."/>
            <person name="Hosoyama A."/>
            <person name="Tsuchikane K."/>
            <person name="Katsumata H."/>
            <person name="Ando Y."/>
            <person name="Ohji S."/>
            <person name="Hamada M."/>
            <person name="Tamura T."/>
            <person name="Yamazoe A."/>
            <person name="Yamazaki S."/>
            <person name="Fujita N."/>
        </authorList>
    </citation>
    <scope>NUCLEOTIDE SEQUENCE [LARGE SCALE GENOMIC DNA]</scope>
    <source>
        <strain evidence="4 5">NBRC 100340</strain>
    </source>
</reference>
<feature type="region of interest" description="Disordered" evidence="2">
    <location>
        <begin position="1"/>
        <end position="20"/>
    </location>
</feature>
<dbReference type="OrthoDB" id="3366024at2"/>
<dbReference type="EMBL" id="BAHD01000082">
    <property type="protein sequence ID" value="GAB97788.1"/>
    <property type="molecule type" value="Genomic_DNA"/>
</dbReference>
<comment type="caution">
    <text evidence="4">The sequence shown here is derived from an EMBL/GenBank/DDBJ whole genome shotgun (WGS) entry which is preliminary data.</text>
</comment>
<keyword evidence="4" id="KW-0489">Methyltransferase</keyword>
<keyword evidence="1 4" id="KW-0808">Transferase</keyword>
<dbReference type="STRING" id="1184609.KILIM_082_00050"/>
<evidence type="ECO:0000256" key="2">
    <source>
        <dbReference type="SAM" id="MobiDB-lite"/>
    </source>
</evidence>
<dbReference type="SUPFAM" id="SSF53335">
    <property type="entry name" value="S-adenosyl-L-methionine-dependent methyltransferases"/>
    <property type="match status" value="1"/>
</dbReference>
<evidence type="ECO:0000313" key="4">
    <source>
        <dbReference type="EMBL" id="GAB97788.1"/>
    </source>
</evidence>
<dbReference type="PANTHER" id="PTHR43861">
    <property type="entry name" value="TRANS-ACONITATE 2-METHYLTRANSFERASE-RELATED"/>
    <property type="match status" value="1"/>
</dbReference>
<keyword evidence="5" id="KW-1185">Reference proteome</keyword>
<protein>
    <submittedName>
        <fullName evidence="4">Putative methyltransferase</fullName>
    </submittedName>
</protein>
<dbReference type="Gene3D" id="3.40.50.150">
    <property type="entry name" value="Vaccinia Virus protein VP39"/>
    <property type="match status" value="1"/>
</dbReference>
<dbReference type="GO" id="GO:0008168">
    <property type="term" value="F:methyltransferase activity"/>
    <property type="evidence" value="ECO:0007669"/>
    <property type="project" value="UniProtKB-KW"/>
</dbReference>
<feature type="compositionally biased region" description="Basic and acidic residues" evidence="2">
    <location>
        <begin position="1"/>
        <end position="14"/>
    </location>
</feature>
<dbReference type="Proteomes" id="UP000008366">
    <property type="component" value="Unassembled WGS sequence"/>
</dbReference>
<name>K6VNM2_9MICO</name>
<gene>
    <name evidence="4" type="ORF">KILIM_082_00050</name>
</gene>